<feature type="compositionally biased region" description="Pro residues" evidence="1">
    <location>
        <begin position="265"/>
        <end position="274"/>
    </location>
</feature>
<reference evidence="2" key="2">
    <citation type="submission" date="2020-09" db="EMBL/GenBank/DDBJ databases">
        <authorList>
            <person name="Sun Q."/>
            <person name="Ohkuma M."/>
        </authorList>
    </citation>
    <scope>NUCLEOTIDE SEQUENCE</scope>
    <source>
        <strain evidence="2">JCM 3086</strain>
    </source>
</reference>
<feature type="region of interest" description="Disordered" evidence="1">
    <location>
        <begin position="246"/>
        <end position="293"/>
    </location>
</feature>
<protein>
    <recommendedName>
        <fullName evidence="4">Phage protein D</fullName>
    </recommendedName>
</protein>
<dbReference type="SUPFAM" id="SSF69279">
    <property type="entry name" value="Phage tail proteins"/>
    <property type="match status" value="1"/>
</dbReference>
<accession>A0A917KDY6</accession>
<dbReference type="Proteomes" id="UP000657574">
    <property type="component" value="Unassembled WGS sequence"/>
</dbReference>
<name>A0A917KDY6_9ACTN</name>
<keyword evidence="3" id="KW-1185">Reference proteome</keyword>
<gene>
    <name evidence="2" type="ORF">GCM10010121_018210</name>
</gene>
<evidence type="ECO:0008006" key="4">
    <source>
        <dbReference type="Google" id="ProtNLM"/>
    </source>
</evidence>
<sequence>MESGVSELPVGQGPVHITLLMGPTLARPVPVEVAEALLSAQITATAGERSGFQLAFDLTKNGLINQRLLPEGFFDPKTRVIVTVSVRGTPDVLFDGLIVRQEVGASNQPGHSTLTVTGEDLTLLMDLEERTARYPNLPPSQRVLNILRRYSDYGIRPDVYTEKIAQPPHQDLRVHYQTGTDLQYVTELARANGYTFYLEPGPNPGQSSARWGPEVRLGIRQHALNVNMDANSTVDQLTFAYDGTAREEPQARWQDPGTRQATLLPQPPISPLRPPLGRRPTPALKRKTLSGTAKQQREQAEAELLARAAVSADVVSGSGSLDVNRHGYLLQPRQLIGVRGSGRAYDGDYYVKSVTHNLRPGSFQQNFTLSREGLEARSDHVRP</sequence>
<comment type="caution">
    <text evidence="2">The sequence shown here is derived from an EMBL/GenBank/DDBJ whole genome shotgun (WGS) entry which is preliminary data.</text>
</comment>
<dbReference type="AlphaFoldDB" id="A0A917KDY6"/>
<evidence type="ECO:0000313" key="2">
    <source>
        <dbReference type="EMBL" id="GGJ08271.1"/>
    </source>
</evidence>
<proteinExistence type="predicted"/>
<evidence type="ECO:0000256" key="1">
    <source>
        <dbReference type="SAM" id="MobiDB-lite"/>
    </source>
</evidence>
<reference evidence="2" key="1">
    <citation type="journal article" date="2014" name="Int. J. Syst. Evol. Microbiol.">
        <title>Complete genome sequence of Corynebacterium casei LMG S-19264T (=DSM 44701T), isolated from a smear-ripened cheese.</title>
        <authorList>
            <consortium name="US DOE Joint Genome Institute (JGI-PGF)"/>
            <person name="Walter F."/>
            <person name="Albersmeier A."/>
            <person name="Kalinowski J."/>
            <person name="Ruckert C."/>
        </authorList>
    </citation>
    <scope>NUCLEOTIDE SEQUENCE</scope>
    <source>
        <strain evidence="2">JCM 3086</strain>
    </source>
</reference>
<organism evidence="2 3">
    <name type="scientific">Streptomyces brasiliensis</name>
    <dbReference type="NCBI Taxonomy" id="1954"/>
    <lineage>
        <taxon>Bacteria</taxon>
        <taxon>Bacillati</taxon>
        <taxon>Actinomycetota</taxon>
        <taxon>Actinomycetes</taxon>
        <taxon>Kitasatosporales</taxon>
        <taxon>Streptomycetaceae</taxon>
        <taxon>Streptomyces</taxon>
    </lineage>
</organism>
<dbReference type="EMBL" id="BMQA01000004">
    <property type="protein sequence ID" value="GGJ08271.1"/>
    <property type="molecule type" value="Genomic_DNA"/>
</dbReference>
<evidence type="ECO:0000313" key="3">
    <source>
        <dbReference type="Proteomes" id="UP000657574"/>
    </source>
</evidence>